<evidence type="ECO:0000256" key="2">
    <source>
        <dbReference type="SAM" id="Phobius"/>
    </source>
</evidence>
<dbReference type="GO" id="GO:0005886">
    <property type="term" value="C:plasma membrane"/>
    <property type="evidence" value="ECO:0007669"/>
    <property type="project" value="UniProtKB-SubCell"/>
</dbReference>
<sequence>MPKLTTLIGLEISKMLHKKRILFGLSFLILVYILMAFGISTLANFEQSDNQIRRAFLEEELKFYQEQLNRTGISEEEKEHLKGVIEDIQLQLDLGYEKAREIQLKRELETVNNIIADESLPPEVRESYKAYKEILEAKIQYGENSVEVRKLEYKQRLKDIEETLANEQNLTPVEKRRLESEQRELQLRMEQSTVDNQWNAFSLLLNYIVDTSSFFLPLIIILVASEAISGEYSLGTIKLLLIKPVTRMKLYISKYIALMLYGVFVFFFISVVGYFIGGFFVGFGGFFDTRIVGGVNLGREFGYMIDYSSAYLITNFRYYFQILFLLLIVMAVFIAFSMLISVFTKSATISLVATMGLIIFGSIISGIFSQYSWSKYLLMPHFDLLRHLEGRFMYSGVSLNFSIAVIVIYTVIFMVAGIVSFKEKDIL</sequence>
<feature type="transmembrane region" description="Helical" evidence="2">
    <location>
        <begin position="351"/>
        <end position="373"/>
    </location>
</feature>
<name>A0A1H9ZW19_9FIRM</name>
<dbReference type="EMBL" id="FOIF01000014">
    <property type="protein sequence ID" value="SES85993.1"/>
    <property type="molecule type" value="Genomic_DNA"/>
</dbReference>
<dbReference type="GO" id="GO:0140359">
    <property type="term" value="F:ABC-type transporter activity"/>
    <property type="evidence" value="ECO:0007669"/>
    <property type="project" value="InterPro"/>
</dbReference>
<feature type="transmembrane region" description="Helical" evidence="2">
    <location>
        <begin position="21"/>
        <end position="43"/>
    </location>
</feature>
<feature type="transmembrane region" description="Helical" evidence="2">
    <location>
        <begin position="318"/>
        <end position="339"/>
    </location>
</feature>
<dbReference type="OrthoDB" id="2024038at2"/>
<evidence type="ECO:0000313" key="3">
    <source>
        <dbReference type="EMBL" id="SES85993.1"/>
    </source>
</evidence>
<reference evidence="4" key="1">
    <citation type="submission" date="2016-10" db="EMBL/GenBank/DDBJ databases">
        <authorList>
            <person name="Varghese N."/>
            <person name="Submissions S."/>
        </authorList>
    </citation>
    <scope>NUCLEOTIDE SEQUENCE [LARGE SCALE GENOMIC DNA]</scope>
    <source>
        <strain evidence="4">DSM 13577</strain>
    </source>
</reference>
<keyword evidence="2" id="KW-1133">Transmembrane helix</keyword>
<evidence type="ECO:0000313" key="4">
    <source>
        <dbReference type="Proteomes" id="UP000243819"/>
    </source>
</evidence>
<feature type="transmembrane region" description="Helical" evidence="2">
    <location>
        <begin position="214"/>
        <end position="234"/>
    </location>
</feature>
<keyword evidence="4" id="KW-1185">Reference proteome</keyword>
<dbReference type="STRING" id="1120990.SAMN03080614_10149"/>
<dbReference type="Pfam" id="PF12679">
    <property type="entry name" value="ABC2_membrane_2"/>
    <property type="match status" value="1"/>
</dbReference>
<dbReference type="AlphaFoldDB" id="A0A1H9ZW19"/>
<dbReference type="PANTHER" id="PTHR37305">
    <property type="entry name" value="INTEGRAL MEMBRANE PROTEIN-RELATED"/>
    <property type="match status" value="1"/>
</dbReference>
<accession>A0A1H9ZW19</accession>
<dbReference type="PANTHER" id="PTHR37305:SF1">
    <property type="entry name" value="MEMBRANE PROTEIN"/>
    <property type="match status" value="1"/>
</dbReference>
<dbReference type="Proteomes" id="UP000243819">
    <property type="component" value="Unassembled WGS sequence"/>
</dbReference>
<keyword evidence="1" id="KW-0175">Coiled coil</keyword>
<evidence type="ECO:0000256" key="1">
    <source>
        <dbReference type="SAM" id="Coils"/>
    </source>
</evidence>
<protein>
    <submittedName>
        <fullName evidence="3">ABC-type transport system involved in multi-copper enzyme maturation, permease component</fullName>
    </submittedName>
</protein>
<feature type="coiled-coil region" evidence="1">
    <location>
        <begin position="150"/>
        <end position="195"/>
    </location>
</feature>
<keyword evidence="2" id="KW-0812">Transmembrane</keyword>
<proteinExistence type="predicted"/>
<keyword evidence="2" id="KW-0472">Membrane</keyword>
<gene>
    <name evidence="3" type="ORF">SAMN03080614_10149</name>
</gene>
<organism evidence="3 4">
    <name type="scientific">Anaerobranca gottschalkii DSM 13577</name>
    <dbReference type="NCBI Taxonomy" id="1120990"/>
    <lineage>
        <taxon>Bacteria</taxon>
        <taxon>Bacillati</taxon>
        <taxon>Bacillota</taxon>
        <taxon>Clostridia</taxon>
        <taxon>Eubacteriales</taxon>
        <taxon>Proteinivoracaceae</taxon>
        <taxon>Anaerobranca</taxon>
    </lineage>
</organism>
<feature type="transmembrane region" description="Helical" evidence="2">
    <location>
        <begin position="255"/>
        <end position="276"/>
    </location>
</feature>
<feature type="transmembrane region" description="Helical" evidence="2">
    <location>
        <begin position="393"/>
        <end position="421"/>
    </location>
</feature>
<dbReference type="RefSeq" id="WP_091349944.1">
    <property type="nucleotide sequence ID" value="NZ_FOIF01000014.1"/>
</dbReference>